<protein>
    <submittedName>
        <fullName evidence="2">Tap42 interacting protein</fullName>
    </submittedName>
</protein>
<dbReference type="PANTHER" id="PTHR21021">
    <property type="entry name" value="GAF/PUTATIVE CYTOSKELETAL PROTEIN"/>
    <property type="match status" value="1"/>
</dbReference>
<comment type="caution">
    <text evidence="2">The sequence shown here is derived from an EMBL/GenBank/DDBJ whole genome shotgun (WGS) entry which is preliminary data.</text>
</comment>
<dbReference type="Proteomes" id="UP001271007">
    <property type="component" value="Unassembled WGS sequence"/>
</dbReference>
<evidence type="ECO:0000256" key="1">
    <source>
        <dbReference type="ARBA" id="ARBA00006658"/>
    </source>
</evidence>
<evidence type="ECO:0000313" key="3">
    <source>
        <dbReference type="Proteomes" id="UP001271007"/>
    </source>
</evidence>
<evidence type="ECO:0000313" key="2">
    <source>
        <dbReference type="EMBL" id="KAK3051787.1"/>
    </source>
</evidence>
<gene>
    <name evidence="2" type="primary">TIP41</name>
    <name evidence="2" type="ORF">LTR09_007087</name>
</gene>
<dbReference type="EMBL" id="JAWDJX010000024">
    <property type="protein sequence ID" value="KAK3051787.1"/>
    <property type="molecule type" value="Genomic_DNA"/>
</dbReference>
<comment type="similarity">
    <text evidence="1">Belongs to the TIP41 family.</text>
</comment>
<dbReference type="InterPro" id="IPR051330">
    <property type="entry name" value="Phosphatase_reg/MetRdx"/>
</dbReference>
<dbReference type="InterPro" id="IPR007303">
    <property type="entry name" value="TIP41-like"/>
</dbReference>
<reference evidence="2" key="1">
    <citation type="submission" date="2023-04" db="EMBL/GenBank/DDBJ databases">
        <title>Black Yeasts Isolated from many extreme environments.</title>
        <authorList>
            <person name="Coleine C."/>
            <person name="Stajich J.E."/>
            <person name="Selbmann L."/>
        </authorList>
    </citation>
    <scope>NUCLEOTIDE SEQUENCE</scope>
    <source>
        <strain evidence="2">CCFEE 5312</strain>
    </source>
</reference>
<sequence>MNLPLISSMNPIMSTYPTPSNPSSGVQTFTTPNKTWQISTRKLPILKAGPIEALNTRIGIPIPEMIFGDNYVRLTHVPSGWTLDFNAADALDRVSKTEEGMLQVAVAEEWKETRKGQQEGIEGVVKKFDWSYSTDYRGTTTTAAAAEGKPGEEGWKDTTAELSPIRTDLLSRPDPILFFDSVDLYEDELADNGIALLAVKVRVMPERLLILSRFFLRLDGVVVRLRDTRVYVEHATNRVVRQYTAKEEGYEVLQEKLRRTGVAGVAEALRDANVVGPLLRIVEEGTDVFEVG</sequence>
<dbReference type="PANTHER" id="PTHR21021:SF16">
    <property type="entry name" value="TIP41-LIKE PROTEIN"/>
    <property type="match status" value="1"/>
</dbReference>
<dbReference type="GO" id="GO:0005829">
    <property type="term" value="C:cytosol"/>
    <property type="evidence" value="ECO:0007669"/>
    <property type="project" value="TreeGrafter"/>
</dbReference>
<organism evidence="2 3">
    <name type="scientific">Extremus antarcticus</name>
    <dbReference type="NCBI Taxonomy" id="702011"/>
    <lineage>
        <taxon>Eukaryota</taxon>
        <taxon>Fungi</taxon>
        <taxon>Dikarya</taxon>
        <taxon>Ascomycota</taxon>
        <taxon>Pezizomycotina</taxon>
        <taxon>Dothideomycetes</taxon>
        <taxon>Dothideomycetidae</taxon>
        <taxon>Mycosphaerellales</taxon>
        <taxon>Extremaceae</taxon>
        <taxon>Extremus</taxon>
    </lineage>
</organism>
<keyword evidence="3" id="KW-1185">Reference proteome</keyword>
<accession>A0AAJ0DK92</accession>
<dbReference type="AlphaFoldDB" id="A0AAJ0DK92"/>
<dbReference type="GO" id="GO:0031929">
    <property type="term" value="P:TOR signaling"/>
    <property type="evidence" value="ECO:0007669"/>
    <property type="project" value="TreeGrafter"/>
</dbReference>
<dbReference type="Pfam" id="PF04176">
    <property type="entry name" value="TIP41"/>
    <property type="match status" value="1"/>
</dbReference>
<name>A0AAJ0DK92_9PEZI</name>
<proteinExistence type="inferred from homology"/>